<accession>A0ABW5DP87</accession>
<keyword evidence="10" id="KW-1185">Reference proteome</keyword>
<dbReference type="InterPro" id="IPR018511">
    <property type="entry name" value="Hemolysin-typ_Ca-bd_CS"/>
</dbReference>
<feature type="compositionally biased region" description="Gly residues" evidence="8">
    <location>
        <begin position="2682"/>
        <end position="2693"/>
    </location>
</feature>
<dbReference type="PRINTS" id="PR00313">
    <property type="entry name" value="CABNDNGRPT"/>
</dbReference>
<evidence type="ECO:0000256" key="4">
    <source>
        <dbReference type="ARBA" id="ARBA00022656"/>
    </source>
</evidence>
<proteinExistence type="predicted"/>
<dbReference type="Gene3D" id="2.150.10.10">
    <property type="entry name" value="Serralysin-like metalloprotease, C-terminal"/>
    <property type="match status" value="18"/>
</dbReference>
<dbReference type="InterPro" id="IPR003995">
    <property type="entry name" value="RTX_toxin_determinant-A"/>
</dbReference>
<feature type="compositionally biased region" description="Low complexity" evidence="8">
    <location>
        <begin position="2694"/>
        <end position="2704"/>
    </location>
</feature>
<evidence type="ECO:0000256" key="8">
    <source>
        <dbReference type="SAM" id="MobiDB-lite"/>
    </source>
</evidence>
<keyword evidence="4" id="KW-0800">Toxin</keyword>
<dbReference type="PROSITE" id="PS00330">
    <property type="entry name" value="HEMOLYSIN_CALCIUM"/>
    <property type="match status" value="39"/>
</dbReference>
<dbReference type="SUPFAM" id="SSF51120">
    <property type="entry name" value="beta-Roll"/>
    <property type="match status" value="30"/>
</dbReference>
<evidence type="ECO:0000256" key="5">
    <source>
        <dbReference type="ARBA" id="ARBA00022737"/>
    </source>
</evidence>
<keyword evidence="3" id="KW-0964">Secreted</keyword>
<dbReference type="PANTHER" id="PTHR38340:SF1">
    <property type="entry name" value="S-LAYER PROTEIN"/>
    <property type="match status" value="1"/>
</dbReference>
<keyword evidence="6" id="KW-0843">Virulence</keyword>
<feature type="region of interest" description="Disordered" evidence="8">
    <location>
        <begin position="285"/>
        <end position="304"/>
    </location>
</feature>
<keyword evidence="7" id="KW-0472">Membrane</keyword>
<gene>
    <name evidence="9" type="ORF">ACFSM5_08545</name>
</gene>
<evidence type="ECO:0000256" key="6">
    <source>
        <dbReference type="ARBA" id="ARBA00023026"/>
    </source>
</evidence>
<dbReference type="RefSeq" id="WP_379875902.1">
    <property type="nucleotide sequence ID" value="NZ_JBHUIP010000006.1"/>
</dbReference>
<evidence type="ECO:0000256" key="2">
    <source>
        <dbReference type="ARBA" id="ARBA00004613"/>
    </source>
</evidence>
<comment type="subcellular location">
    <subcellularLocation>
        <location evidence="1">Membrane</location>
    </subcellularLocation>
    <subcellularLocation>
        <location evidence="2">Secreted</location>
    </subcellularLocation>
</comment>
<dbReference type="Pfam" id="PF00353">
    <property type="entry name" value="HemolysinCabind"/>
    <property type="match status" value="33"/>
</dbReference>
<name>A0ABW5DP87_9PROT</name>
<evidence type="ECO:0000313" key="9">
    <source>
        <dbReference type="EMBL" id="MFD2262933.1"/>
    </source>
</evidence>
<keyword evidence="5" id="KW-0677">Repeat</keyword>
<protein>
    <submittedName>
        <fullName evidence="9">Uncharacterized protein</fullName>
    </submittedName>
</protein>
<dbReference type="Proteomes" id="UP001597295">
    <property type="component" value="Unassembled WGS sequence"/>
</dbReference>
<dbReference type="PANTHER" id="PTHR38340">
    <property type="entry name" value="S-LAYER PROTEIN"/>
    <property type="match status" value="1"/>
</dbReference>
<evidence type="ECO:0000256" key="3">
    <source>
        <dbReference type="ARBA" id="ARBA00022525"/>
    </source>
</evidence>
<dbReference type="InterPro" id="IPR011049">
    <property type="entry name" value="Serralysin-like_metalloprot_C"/>
</dbReference>
<evidence type="ECO:0000313" key="10">
    <source>
        <dbReference type="Proteomes" id="UP001597295"/>
    </source>
</evidence>
<reference evidence="10" key="1">
    <citation type="journal article" date="2019" name="Int. J. Syst. Evol. Microbiol.">
        <title>The Global Catalogue of Microorganisms (GCM) 10K type strain sequencing project: providing services to taxonomists for standard genome sequencing and annotation.</title>
        <authorList>
            <consortium name="The Broad Institute Genomics Platform"/>
            <consortium name="The Broad Institute Genome Sequencing Center for Infectious Disease"/>
            <person name="Wu L."/>
            <person name="Ma J."/>
        </authorList>
    </citation>
    <scope>NUCLEOTIDE SEQUENCE [LARGE SCALE GENOMIC DNA]</scope>
    <source>
        <strain evidence="10">CGMCC 1.19062</strain>
    </source>
</reference>
<dbReference type="InterPro" id="IPR001343">
    <property type="entry name" value="Hemolysn_Ca-bd"/>
</dbReference>
<feature type="region of interest" description="Disordered" evidence="8">
    <location>
        <begin position="2682"/>
        <end position="2704"/>
    </location>
</feature>
<dbReference type="PRINTS" id="PR01488">
    <property type="entry name" value="RTXTOXINA"/>
</dbReference>
<dbReference type="EMBL" id="JBHUIP010000006">
    <property type="protein sequence ID" value="MFD2262933.1"/>
    <property type="molecule type" value="Genomic_DNA"/>
</dbReference>
<sequence length="3683" mass="361230">MAHEGAAGKVVLAQGDLMLLRSDISLPLPAGQDLQTGDRIETLKGMIGIVLADRSVLVLGPDSVLQIDEVSYTPEVKAGVIALSVLSGRFTLLTGDLAPTASDVFLVHTPAAHLGLRGTKLTGEMTESGGLTVALLADPADRPSAAVVTNGAGSHFLTQVGSTLQIEDYTSRPALQGVDKAGPDWHEIDASLAAMADYIESLLGYRPPMDAEEIALFSSVTGIDAAASLMPTVEELLGYRIVVTGPYVDLHSDNPLHFAGDEYIGRRGAFGEEISRSTALPLTQVGLPDPIDATPGKGGGGGEPVGPYPPGAIVGTAYDDTLEGTAGRDSIYGLESNDKLYGNGGADLFWAGSGNDVIIVPEIGSNDASSSAGKAVAYEFGSIARQAVAYEANGEDGHDTLAGRIVEATHTGGTTLINAKTSSIEVLDLNVSTVKYDQHVVMGKTVTDIGIGETIMSGYTNHNLTVTASETNSLTFHLNGIGMGGDDSVFANKSVQAAFVYSGAGWDMITTGDGQDTLIGGTGADTMIGGLGNDLYEVDDIGDDVIERGAAGKDTVRSYIDYTLVANTEVLSLAGTANLTGTGNGLDNLVIGNAGRNLLLGDIGDDTLSGGAGNDTLIGGAGDDLLSGGTGNDLYRLETVSDAVSELAGEGQDTVQIAHSYTLGANVEVLSLLGSANLNGTGDGDADTIIGNSGDNKLFGMAGNDALTGGAGHDTLDGGAGADAMSGGSGDDLYVVDDLADRVVEAAGMGTDTVRASVDVTLSANVEVLSLTGSSNLNGTGDGDADTIIGNSGNNKLSGMAGNDVLSGGAGDDTLDGGAGVDTMSGGIGNDLYIVNVSTDTIVEAAGEGTDTVRAGTSYSLGANVEVLSLTGSGNISGTGDGDADTIIGNSGNNALSGMAGNDVLSGGVGNDTLDGGAGVDTMSGGTGNDLYIVDDGNDLVIEGVGQGSDTIQSSTDFTLVANVEVLSLTGAGNLNGTGDSDADTIIGNLGDNKLSGMAGNDVLSGGAGSDTLDGGAGIDTLVGGIGNDFYIVDNAGDVLVENAGEGTDTVAAGISYTLSGNIEVLSLTGTGNISGTGSATNDTIIGNAGDNKLSGMAGNDVLSGGDGNDTLDGGTGVDRLSGGLGNDLYVVDDSGDLVVELAGEGTDTVLASDDFTLVTNVEVLSLTGSANINGTGDGDADTIIGNSGDNKLSGMAGNDVLSGGAGDDTLDGGVGADTMSGGVGDDFYVVDDAGDMLSEAAGEGTDTVAAGISYTLGANVEVLSLTGSGNIDGTGDGDGDTIIGNSGDNKLSGMAGNDVLSGGTGDDTIDGGAGVDTMSGGIGDDLYVVDDAGDLLVELAGEGTDTVQSSISYTLSANVEVLSLTGSANINGTGDGDADTIIGNSGDNKLSGMAGNDVLSGGAGNDTLDGGAGVDSLSGGTGDDLYIVDDSTDVTVELAGEGIDTIQSTADYTLTANIEVLSLLGSGNLNGTGDGDADTIIGNSGDNKLSGMAGDDVLSGGAGDDTLDGGVGVDTMVGGTGDDFYVVDDAGDVLVENAGEGIDTVAAGVSYTLSGNIEVLSLTGSGNIDGTGSNDNDTIVGNSGDNKLSGMAGDDVLSGGAGSDTLDGGAGIDTLVGGTGDDFYVVDDAGDVLVENAGEGTDTVAAGVSYTLSGNVEVLSLTGSGNIDGTGSNDNNTIIGNAGDNKLSGMAGDDLLSGGAGNDTLDGGLGVDTMSGGIGDDLYIVDGGTDLVVEAAGEGSDTILSSADYTLVANVEVLSLTGSGNLNGTGDGDADTIIGNSGDNKLSGMAGNDVLSGGAGDDTLDGGVGADTMSGGIGDDFYVVDDAGDVLVENAGEGIDTVAAGVSYTLSGNLEVLSLTGSGNVDGTGSANNDTIIGNSGDNKLSGMAGDDMLSGGAGNDTLDGGAGIDTMSGGIGDDLYVVDDSGDLLVELAGEGTDTVQSSISYTLTANVEVLSLTGSANIDGTGDGDADTIIGNSGDNKLSGMAGDDVLSGGAGNDTLDGGAGVDSLSGGTGDDLYLVDDSTDVTVELAGEGIDTIQSTADYTLTANIEVLSLLGSGNLNGTGDGDADTIIGNSGDNKLSGMAGNDVLSGGAGDDTLDGGVGADTMSGGTGDDFYVVDDAGDVLVETAGEGIDTVAAGISFTLGANVEVLSLTGSGNIDGTGDGDADTIIGNSGDNKLSGMAGDDVLSGGAGNDTLDGGAGLDTMSGGIGDDLYSVDDLADVVVEAAGEGQDTLQVGFDYTLMANVEVLSLTGSGNINGTGDGDADTIIGNTGDNKLSGMAGDDVLSGGAGNDTLDGGLGIDTMSGGIGNDLYLVDDSGDVIVELGGEGTDTVHSSASYTLSANVEVLSLLGSGNIDGTGDGDADTIIGNIGDNILSGAAGNDVLTGAAGNDTLDGGLGADTMSGGVGDDVYVVDDAGDVVVELPGEGNDTVQTSLSYTLAADFEGLSLTGSTNASGIGNSLDNIIIGNSGNNLLSGGVGDDTLDGGAGNDTLSGGAGTDSLHGGAGNDAFYVDDPSDIATEAAGEGIDTVYAGFDYTIGANIEGLSLTGTGDFKGTGNAENNTIWGNSGDNLLSGDAGSDILVGGAGADTLDGGTGADTLSAGTGSDIYIVDDNGDVIVELSGEGTDTIYSSATSYTMGANTEIITLVGTGNIGATGNTLDNLMLGNTGNNAISGGGGKDTISGGDGNDTLDGGTGDDTLIGGTGNDYYVVDSSTDVVIELSGEGDDTIEANYSYTLSGPIENLVLSGGSNINGTGSAIDNKITGNTGSNVLSGGDGDDTLDGGAGDDSLYGGNGTDVLSGGFGGDRFYVDDPTDLVIEYDGQVQGIDTVYADFNYTLPANVEVLSLIGTADWIGVGTDAADTIWGNSGNNDLSGKAGDDYLDGGAGKDSMSGGLGNDTYFLDDLGDVVVENAGEGKDLINVNYDYTLGANFEDLNIWGPAIRGIGNELDNNINGNVNDNYLWGGDGNDSLDGLAGIDTMEGGLGDDVYNVDDPLDVIIENVGEGTDSVNAAFSYTLSASLEYLALTGLGNTEGVGNNLGNLISGNLGDNTLKGMDGNDTLFGGGGSDTLIGGTGDDYYTVVKSTNDTIIEVAGEGNDTVLADISFTLVGDIEVLTLIGTADLHGTGSTIGNIIWGNSGNNVLSGEDGNDTLNGGDGNDTLVGGNDNDSLDGSFGDDAMSGGTGDDIYIVDSAGDVVVELAGEGTDTLVAFVNYTVGANIEVISFGGSMAISVTGNALNNLMVGNANNNTLNGGAGDDTMDGGAGADLYYVDSLGDVVVDSFAGWIDSVVASVDFTMQGSGIEVLSLSGSANLKGIGSTGFDNITGNSGDNLLDGDTGNDTLVGGAGNDTLSGGTGVDRLDGGSGDDLFYYEGFDTLIEAAGGGNDTVVASENYTLLANFENLSLGGAGNYNGGGNTADNVITGNGGNNQLSGAAGNDTLSGGAGNDSLTGGIGDDVMDGGLGNDLFSVDSAADVIVEAAGEGSDTVVSAISFTLTAGQEIEVLSLSGSGNIDGAGNAADNTLIGNGGNNSLNGGGGADTLSGGAGNDTLDGGAGADVLNGGTGADTFVFKAADLGSDIDTVAGFTSGTDKLQIEIAGLGAGALSASQFLNDLASNSFNGSGGNNGAPNLIVSHWNGSAYDANTYVWLDADGSGAGTGYIVANLGTAAVTHTDIVVS</sequence>
<dbReference type="InterPro" id="IPR050557">
    <property type="entry name" value="RTX_toxin/Mannuronan_C5-epim"/>
</dbReference>
<evidence type="ECO:0000256" key="1">
    <source>
        <dbReference type="ARBA" id="ARBA00004370"/>
    </source>
</evidence>
<evidence type="ECO:0000256" key="7">
    <source>
        <dbReference type="ARBA" id="ARBA00023136"/>
    </source>
</evidence>
<comment type="caution">
    <text evidence="9">The sequence shown here is derived from an EMBL/GenBank/DDBJ whole genome shotgun (WGS) entry which is preliminary data.</text>
</comment>
<organism evidence="9 10">
    <name type="scientific">Lacibacterium aquatile</name>
    <dbReference type="NCBI Taxonomy" id="1168082"/>
    <lineage>
        <taxon>Bacteria</taxon>
        <taxon>Pseudomonadati</taxon>
        <taxon>Pseudomonadota</taxon>
        <taxon>Alphaproteobacteria</taxon>
        <taxon>Rhodospirillales</taxon>
        <taxon>Rhodospirillaceae</taxon>
    </lineage>
</organism>